<accession>A0A3G5AHX0</accession>
<gene>
    <name evidence="1" type="ORF">Sylvanvirus8_14</name>
</gene>
<dbReference type="EMBL" id="MK072514">
    <property type="protein sequence ID" value="AYV86758.1"/>
    <property type="molecule type" value="Genomic_DNA"/>
</dbReference>
<reference evidence="1" key="1">
    <citation type="submission" date="2018-10" db="EMBL/GenBank/DDBJ databases">
        <title>Hidden diversity of soil giant viruses.</title>
        <authorList>
            <person name="Schulz F."/>
            <person name="Alteio L."/>
            <person name="Goudeau D."/>
            <person name="Ryan E.M."/>
            <person name="Malmstrom R.R."/>
            <person name="Blanchard J."/>
            <person name="Woyke T."/>
        </authorList>
    </citation>
    <scope>NUCLEOTIDE SEQUENCE</scope>
    <source>
        <strain evidence="1">SYV1</strain>
    </source>
</reference>
<sequence>MSWLYSWLYPIDEKDKNKDNALRPVAPVVKISEFQTYPPQYNISIWGGKPFNAGFAPQVKKLLQNLEIKQPDWLKVGVLYFKESQKHFRDKKLKSFRENK</sequence>
<protein>
    <submittedName>
        <fullName evidence="1">Uncharacterized protein</fullName>
    </submittedName>
</protein>
<organism evidence="1">
    <name type="scientific">Sylvanvirus sp</name>
    <dbReference type="NCBI Taxonomy" id="2487774"/>
    <lineage>
        <taxon>Viruses</taxon>
    </lineage>
</organism>
<name>A0A3G5AHX0_9VIRU</name>
<proteinExistence type="predicted"/>
<evidence type="ECO:0000313" key="1">
    <source>
        <dbReference type="EMBL" id="AYV86758.1"/>
    </source>
</evidence>